<proteinExistence type="predicted"/>
<comment type="caution">
    <text evidence="1">The sequence shown here is derived from an EMBL/GenBank/DDBJ whole genome shotgun (WGS) entry which is preliminary data.</text>
</comment>
<name>A0ABQ9W5B6_SAGOE</name>
<dbReference type="Proteomes" id="UP001266305">
    <property type="component" value="Unassembled WGS sequence"/>
</dbReference>
<keyword evidence="2" id="KW-1185">Reference proteome</keyword>
<evidence type="ECO:0000313" key="2">
    <source>
        <dbReference type="Proteomes" id="UP001266305"/>
    </source>
</evidence>
<dbReference type="EMBL" id="JASSZA010000003">
    <property type="protein sequence ID" value="KAK2115567.1"/>
    <property type="molecule type" value="Genomic_DNA"/>
</dbReference>
<gene>
    <name evidence="1" type="ORF">P7K49_006193</name>
</gene>
<evidence type="ECO:0000313" key="1">
    <source>
        <dbReference type="EMBL" id="KAK2115567.1"/>
    </source>
</evidence>
<sequence length="97" mass="11037">MLYHSWFHHTDSSWTILPLDNLLEVAKTSTERVTSSIQPTCFFPQEERIPVSVVLPESKGDSLPKAQLRYSPASFVPLESYAYSQSNYYGFAVDFAD</sequence>
<protein>
    <submittedName>
        <fullName evidence="1">Uncharacterized protein</fullName>
    </submittedName>
</protein>
<reference evidence="1 2" key="1">
    <citation type="submission" date="2023-05" db="EMBL/GenBank/DDBJ databases">
        <title>B98-5 Cell Line De Novo Hybrid Assembly: An Optical Mapping Approach.</title>
        <authorList>
            <person name="Kananen K."/>
            <person name="Auerbach J.A."/>
            <person name="Kautto E."/>
            <person name="Blachly J.S."/>
        </authorList>
    </citation>
    <scope>NUCLEOTIDE SEQUENCE [LARGE SCALE GENOMIC DNA]</scope>
    <source>
        <strain evidence="1">B95-8</strain>
        <tissue evidence="1">Cell line</tissue>
    </source>
</reference>
<accession>A0ABQ9W5B6</accession>
<organism evidence="1 2">
    <name type="scientific">Saguinus oedipus</name>
    <name type="common">Cotton-top tamarin</name>
    <name type="synonym">Oedipomidas oedipus</name>
    <dbReference type="NCBI Taxonomy" id="9490"/>
    <lineage>
        <taxon>Eukaryota</taxon>
        <taxon>Metazoa</taxon>
        <taxon>Chordata</taxon>
        <taxon>Craniata</taxon>
        <taxon>Vertebrata</taxon>
        <taxon>Euteleostomi</taxon>
        <taxon>Mammalia</taxon>
        <taxon>Eutheria</taxon>
        <taxon>Euarchontoglires</taxon>
        <taxon>Primates</taxon>
        <taxon>Haplorrhini</taxon>
        <taxon>Platyrrhini</taxon>
        <taxon>Cebidae</taxon>
        <taxon>Callitrichinae</taxon>
        <taxon>Saguinus</taxon>
    </lineage>
</organism>